<dbReference type="PANTHER" id="PTHR16161">
    <property type="entry name" value="TRANSCRIPTIONAL PROTEIN SWT1"/>
    <property type="match status" value="1"/>
</dbReference>
<keyword evidence="4" id="KW-1185">Reference proteome</keyword>
<dbReference type="Proteomes" id="UP000827284">
    <property type="component" value="Unassembled WGS sequence"/>
</dbReference>
<dbReference type="CDD" id="cd18727">
    <property type="entry name" value="PIN_Swt1-like"/>
    <property type="match status" value="1"/>
</dbReference>
<sequence>MMELTQLQLRHAQEQHSKAKEQQQAQEQLQQHQQQEFQEQQNTFFRLQQEQLHQPTIQREHEILMLQQACVLAEKMYLQQQQHLLHTQQQERERMHERHWHEEQLLIQQLQHMEQQQQQQQQHHQHNGIQQYQPQQSPQFQQVQHHQGQSPHQQQTPSFSHSSQSGYRDSTQQAVPLSNTQHQQQQYSPQHTPPGVHNQQQQQQHQPHQNHYYHSSQTPEGNNPEDAMDVDDEVQINSITSTISSLRHSMPVDIDSVSSWASGSGDNGSRDDGDPHAVVVLDTNVLISHLNFIQSLIDAHGTSLSDTKKGSSRPGSPQEPHIIFIVPWVVVRELDGLKGNRNHGGGGEVDLGEKARRAIRYIHEEMEKPADKRKLRGQKISECMEKQDQNDDYILDCCRYFKAAYPDEQRTRVNLFSNDRNLCVKALIHEIKTISRDKVSLEVKTVLAAILGQQKKEQPPRAAMDMMTLDDNDDEDMMGSKPSPPATKPSLSRSSSSGVSIISGSSRGTYRTEVNERELQRIKSGPKTAEAPQGMDPGLFNLTSHVIKNLRQYFEFAVPDHLQAMYGSDWKLMTDYDRTVVKGEDLAYDCKRLAQPIQLVLRNWAIFADLYGGSDRASKAKNHLNQLQMFVKTWDRVETFGLGKVYKKDLVAFLNDVDAVLAGLMTKPAKSIRSSSQPMSSSAKETDTAKYYDASSRIQLMKNWKAHCSALAD</sequence>
<organism evidence="3 4">
    <name type="scientific">Entomortierella parvispora</name>
    <dbReference type="NCBI Taxonomy" id="205924"/>
    <lineage>
        <taxon>Eukaryota</taxon>
        <taxon>Fungi</taxon>
        <taxon>Fungi incertae sedis</taxon>
        <taxon>Mucoromycota</taxon>
        <taxon>Mortierellomycotina</taxon>
        <taxon>Mortierellomycetes</taxon>
        <taxon>Mortierellales</taxon>
        <taxon>Mortierellaceae</taxon>
        <taxon>Entomortierella</taxon>
    </lineage>
</organism>
<dbReference type="GO" id="GO:0005634">
    <property type="term" value="C:nucleus"/>
    <property type="evidence" value="ECO:0007669"/>
    <property type="project" value="TreeGrafter"/>
</dbReference>
<dbReference type="PANTHER" id="PTHR16161:SF0">
    <property type="entry name" value="TRANSCRIPTIONAL PROTEIN SWT1"/>
    <property type="match status" value="1"/>
</dbReference>
<feature type="region of interest" description="Disordered" evidence="1">
    <location>
        <begin position="1"/>
        <end position="35"/>
    </location>
</feature>
<protein>
    <recommendedName>
        <fullName evidence="2">PIN domain-containing protein</fullName>
    </recommendedName>
</protein>
<accession>A0A9P3H9H4</accession>
<gene>
    <name evidence="3" type="ORF">EMPS_04569</name>
</gene>
<dbReference type="EMBL" id="BQFW01000006">
    <property type="protein sequence ID" value="GJJ72212.1"/>
    <property type="molecule type" value="Genomic_DNA"/>
</dbReference>
<feature type="compositionally biased region" description="Basic and acidic residues" evidence="1">
    <location>
        <begin position="11"/>
        <end position="21"/>
    </location>
</feature>
<reference evidence="3" key="2">
    <citation type="journal article" date="2022" name="Microbiol. Resour. Announc.">
        <title>Whole-Genome Sequence of Entomortierella parvispora E1425, a Mucoromycotan Fungus Associated with Burkholderiaceae-Related Endosymbiotic Bacteria.</title>
        <authorList>
            <person name="Herlambang A."/>
            <person name="Guo Y."/>
            <person name="Takashima Y."/>
            <person name="Narisawa K."/>
            <person name="Ohta H."/>
            <person name="Nishizawa T."/>
        </authorList>
    </citation>
    <scope>NUCLEOTIDE SEQUENCE</scope>
    <source>
        <strain evidence="3">E1425</strain>
    </source>
</reference>
<dbReference type="SUPFAM" id="SSF88723">
    <property type="entry name" value="PIN domain-like"/>
    <property type="match status" value="1"/>
</dbReference>
<dbReference type="AlphaFoldDB" id="A0A9P3H9H4"/>
<dbReference type="InterPro" id="IPR002716">
    <property type="entry name" value="PIN_dom"/>
</dbReference>
<feature type="compositionally biased region" description="Polar residues" evidence="1">
    <location>
        <begin position="159"/>
        <end position="179"/>
    </location>
</feature>
<dbReference type="OrthoDB" id="2017974at2759"/>
<feature type="compositionally biased region" description="Low complexity" evidence="1">
    <location>
        <begin position="22"/>
        <end position="35"/>
    </location>
</feature>
<proteinExistence type="predicted"/>
<dbReference type="Gene3D" id="3.40.50.1010">
    <property type="entry name" value="5'-nuclease"/>
    <property type="match status" value="1"/>
</dbReference>
<evidence type="ECO:0000313" key="4">
    <source>
        <dbReference type="Proteomes" id="UP000827284"/>
    </source>
</evidence>
<feature type="region of interest" description="Disordered" evidence="1">
    <location>
        <begin position="111"/>
        <end position="228"/>
    </location>
</feature>
<dbReference type="InterPro" id="IPR052626">
    <property type="entry name" value="SWT1_Regulator"/>
</dbReference>
<comment type="caution">
    <text evidence="3">The sequence shown here is derived from an EMBL/GenBank/DDBJ whole genome shotgun (WGS) entry which is preliminary data.</text>
</comment>
<evidence type="ECO:0000259" key="2">
    <source>
        <dbReference type="SMART" id="SM00670"/>
    </source>
</evidence>
<name>A0A9P3H9H4_9FUNG</name>
<dbReference type="Pfam" id="PF13638">
    <property type="entry name" value="PIN_4"/>
    <property type="match status" value="1"/>
</dbReference>
<feature type="compositionally biased region" description="Low complexity" evidence="1">
    <location>
        <begin position="490"/>
        <end position="508"/>
    </location>
</feature>
<reference evidence="3" key="1">
    <citation type="submission" date="2021-11" db="EMBL/GenBank/DDBJ databases">
        <authorList>
            <person name="Herlambang A."/>
            <person name="Guo Y."/>
            <person name="Takashima Y."/>
            <person name="Nishizawa T."/>
        </authorList>
    </citation>
    <scope>NUCLEOTIDE SEQUENCE</scope>
    <source>
        <strain evidence="3">E1425</strain>
    </source>
</reference>
<dbReference type="GO" id="GO:0004540">
    <property type="term" value="F:RNA nuclease activity"/>
    <property type="evidence" value="ECO:0007669"/>
    <property type="project" value="UniProtKB-ARBA"/>
</dbReference>
<dbReference type="InterPro" id="IPR029060">
    <property type="entry name" value="PIN-like_dom_sf"/>
</dbReference>
<evidence type="ECO:0000256" key="1">
    <source>
        <dbReference type="SAM" id="MobiDB-lite"/>
    </source>
</evidence>
<evidence type="ECO:0000313" key="3">
    <source>
        <dbReference type="EMBL" id="GJJ72212.1"/>
    </source>
</evidence>
<feature type="region of interest" description="Disordered" evidence="1">
    <location>
        <begin position="470"/>
        <end position="536"/>
    </location>
</feature>
<feature type="compositionally biased region" description="Low complexity" evidence="1">
    <location>
        <begin position="180"/>
        <end position="217"/>
    </location>
</feature>
<dbReference type="SMART" id="SM00670">
    <property type="entry name" value="PINc"/>
    <property type="match status" value="1"/>
</dbReference>
<feature type="compositionally biased region" description="Low complexity" evidence="1">
    <location>
        <begin position="111"/>
        <end position="158"/>
    </location>
</feature>
<feature type="domain" description="PIN" evidence="2">
    <location>
        <begin position="277"/>
        <end position="424"/>
    </location>
</feature>